<dbReference type="Pfam" id="PF02017">
    <property type="entry name" value="CIDE-N"/>
    <property type="match status" value="1"/>
</dbReference>
<evidence type="ECO:0000259" key="3">
    <source>
        <dbReference type="PROSITE" id="PS51135"/>
    </source>
</evidence>
<dbReference type="GO" id="GO:0042981">
    <property type="term" value="P:regulation of apoptotic process"/>
    <property type="evidence" value="ECO:0007669"/>
    <property type="project" value="TreeGrafter"/>
</dbReference>
<reference evidence="4" key="2">
    <citation type="submission" date="2025-09" db="UniProtKB">
        <authorList>
            <consortium name="Ensembl"/>
        </authorList>
    </citation>
    <scope>IDENTIFICATION</scope>
</reference>
<protein>
    <submittedName>
        <fullName evidence="4">Cell death inducing DFFA like effector a</fullName>
    </submittedName>
</protein>
<dbReference type="Proteomes" id="UP000261640">
    <property type="component" value="Unplaced"/>
</dbReference>
<evidence type="ECO:0000313" key="4">
    <source>
        <dbReference type="Ensembl" id="ENSMAMP00000011872.2"/>
    </source>
</evidence>
<keyword evidence="5" id="KW-1185">Reference proteome</keyword>
<dbReference type="SUPFAM" id="SSF54277">
    <property type="entry name" value="CAD &amp; PB1 domains"/>
    <property type="match status" value="1"/>
</dbReference>
<reference evidence="4" key="1">
    <citation type="submission" date="2025-08" db="UniProtKB">
        <authorList>
            <consortium name="Ensembl"/>
        </authorList>
    </citation>
    <scope>IDENTIFICATION</scope>
</reference>
<dbReference type="InParanoid" id="A0A3Q3LF06"/>
<accession>A0A3Q3LF06</accession>
<dbReference type="STRING" id="205130.ENSMAMP00000011872"/>
<dbReference type="AlphaFoldDB" id="A0A3Q3LF06"/>
<dbReference type="GeneTree" id="ENSGT00390000018596"/>
<sequence>MDTGLHENLDNRYEIFGEKNSIALVLESFTCTSIHLLYPLFPESQGHGDLLEVYPSSLSGERQGSTLDRSVLPAQENIFFGFTAFLAMKKQISLFYIVTKINHIMPRVQHRCFNVCTHNRRMRQDLMASSLEELLAARMFVLSCCLLTLVLEEDGTVVDSEEFFQSLPNNTALMVLHRGEMFCCVFQVFPNCCQPTRSIIAKLAFDLYKLHPKDFLCSFGIEASLYEMYKLSYDFKCTKMKHILKQAGQLLIYSSSSLLQLIGEDDC</sequence>
<dbReference type="SMART" id="SM00266">
    <property type="entry name" value="CAD"/>
    <property type="match status" value="1"/>
</dbReference>
<evidence type="ECO:0000256" key="1">
    <source>
        <dbReference type="ARBA" id="ARBA00022703"/>
    </source>
</evidence>
<organism evidence="4 5">
    <name type="scientific">Mastacembelus armatus</name>
    <name type="common">zig-zag eel</name>
    <dbReference type="NCBI Taxonomy" id="205130"/>
    <lineage>
        <taxon>Eukaryota</taxon>
        <taxon>Metazoa</taxon>
        <taxon>Chordata</taxon>
        <taxon>Craniata</taxon>
        <taxon>Vertebrata</taxon>
        <taxon>Euteleostomi</taxon>
        <taxon>Actinopterygii</taxon>
        <taxon>Neopterygii</taxon>
        <taxon>Teleostei</taxon>
        <taxon>Neoteleostei</taxon>
        <taxon>Acanthomorphata</taxon>
        <taxon>Anabantaria</taxon>
        <taxon>Synbranchiformes</taxon>
        <taxon>Mastacembelidae</taxon>
        <taxon>Mastacembelus</taxon>
    </lineage>
</organism>
<dbReference type="PANTHER" id="PTHR12306">
    <property type="entry name" value="CELL DEATH ACTIVATOR CIDE"/>
    <property type="match status" value="1"/>
</dbReference>
<dbReference type="InterPro" id="IPR003508">
    <property type="entry name" value="CIDE-N_dom"/>
</dbReference>
<dbReference type="PROSITE" id="PS51135">
    <property type="entry name" value="CIDE_N"/>
    <property type="match status" value="1"/>
</dbReference>
<proteinExistence type="predicted"/>
<evidence type="ECO:0000313" key="5">
    <source>
        <dbReference type="Proteomes" id="UP000261640"/>
    </source>
</evidence>
<dbReference type="FunCoup" id="A0A3Q3LF06">
    <property type="interactions" value="1284"/>
</dbReference>
<keyword evidence="1 2" id="KW-0053">Apoptosis</keyword>
<evidence type="ECO:0000256" key="2">
    <source>
        <dbReference type="PROSITE-ProRule" id="PRU00447"/>
    </source>
</evidence>
<dbReference type="PANTHER" id="PTHR12306:SF8">
    <property type="entry name" value="LIPID TRANSFERASE CIDEA"/>
    <property type="match status" value="1"/>
</dbReference>
<dbReference type="GO" id="GO:0006915">
    <property type="term" value="P:apoptotic process"/>
    <property type="evidence" value="ECO:0007669"/>
    <property type="project" value="UniProtKB-UniRule"/>
</dbReference>
<dbReference type="Ensembl" id="ENSMAMT00000012190.2">
    <property type="protein sequence ID" value="ENSMAMP00000011872.2"/>
    <property type="gene ID" value="ENSMAMG00000008015.2"/>
</dbReference>
<feature type="domain" description="CIDE-N" evidence="3">
    <location>
        <begin position="109"/>
        <end position="184"/>
    </location>
</feature>
<name>A0A3Q3LF06_9TELE</name>
<dbReference type="Gene3D" id="3.10.20.10">
    <property type="match status" value="1"/>
</dbReference>